<gene>
    <name evidence="2" type="ORF">CV102_04895</name>
</gene>
<dbReference type="EMBL" id="PHNJ01000002">
    <property type="protein sequence ID" value="TYL39629.1"/>
    <property type="molecule type" value="Genomic_DNA"/>
</dbReference>
<feature type="region of interest" description="Disordered" evidence="1">
    <location>
        <begin position="1"/>
        <end position="21"/>
    </location>
</feature>
<feature type="compositionally biased region" description="Basic and acidic residues" evidence="1">
    <location>
        <begin position="9"/>
        <end position="21"/>
    </location>
</feature>
<proteinExistence type="predicted"/>
<keyword evidence="3" id="KW-1185">Reference proteome</keyword>
<sequence>MAETATGDARVRDPTVDDARALTDPDEDYEWWADRDVDGVRRALAETEVVVGLSLLCRRGPVPYYETVGFELFDGEMEIPEGGTEGLVRMTYGRSEQA</sequence>
<evidence type="ECO:0000313" key="3">
    <source>
        <dbReference type="Proteomes" id="UP000766904"/>
    </source>
</evidence>
<dbReference type="Proteomes" id="UP000766904">
    <property type="component" value="Unassembled WGS sequence"/>
</dbReference>
<reference evidence="2" key="1">
    <citation type="submission" date="2017-11" db="EMBL/GenBank/DDBJ databases">
        <authorList>
            <person name="Kajale S.C."/>
            <person name="Sharma A."/>
        </authorList>
    </citation>
    <scope>NUCLEOTIDE SEQUENCE</scope>
    <source>
        <strain evidence="2">LS1_42</strain>
    </source>
</reference>
<evidence type="ECO:0000313" key="2">
    <source>
        <dbReference type="EMBL" id="TYL39629.1"/>
    </source>
</evidence>
<evidence type="ECO:0000256" key="1">
    <source>
        <dbReference type="SAM" id="MobiDB-lite"/>
    </source>
</evidence>
<organism evidence="2 3">
    <name type="scientific">Natronococcus pandeyae</name>
    <dbReference type="NCBI Taxonomy" id="2055836"/>
    <lineage>
        <taxon>Archaea</taxon>
        <taxon>Methanobacteriati</taxon>
        <taxon>Methanobacteriota</taxon>
        <taxon>Stenosarchaea group</taxon>
        <taxon>Halobacteria</taxon>
        <taxon>Halobacteriales</taxon>
        <taxon>Natrialbaceae</taxon>
        <taxon>Natronococcus</taxon>
    </lineage>
</organism>
<dbReference type="OrthoDB" id="111868at2157"/>
<name>A0A8J8Q8A6_9EURY</name>
<protein>
    <submittedName>
        <fullName evidence="2">Uncharacterized protein</fullName>
    </submittedName>
</protein>
<dbReference type="AlphaFoldDB" id="A0A8J8Q8A6"/>
<accession>A0A8J8Q8A6</accession>
<comment type="caution">
    <text evidence="2">The sequence shown here is derived from an EMBL/GenBank/DDBJ whole genome shotgun (WGS) entry which is preliminary data.</text>
</comment>